<evidence type="ECO:0000256" key="1">
    <source>
        <dbReference type="ARBA" id="ARBA00001971"/>
    </source>
</evidence>
<protein>
    <recommendedName>
        <fullName evidence="6">Succinate dehydrogenase hydrophobic membrane anchor subunit</fullName>
    </recommendedName>
</protein>
<evidence type="ECO:0000256" key="13">
    <source>
        <dbReference type="ARBA" id="ARBA00022989"/>
    </source>
</evidence>
<dbReference type="Gene3D" id="1.20.1300.10">
    <property type="entry name" value="Fumarate reductase/succinate dehydrogenase, transmembrane subunit"/>
    <property type="match status" value="1"/>
</dbReference>
<keyword evidence="15 16" id="KW-0472">Membrane</keyword>
<organism evidence="17 18">
    <name type="scientific">Jannaschia pohangensis</name>
    <dbReference type="NCBI Taxonomy" id="390807"/>
    <lineage>
        <taxon>Bacteria</taxon>
        <taxon>Pseudomonadati</taxon>
        <taxon>Pseudomonadota</taxon>
        <taxon>Alphaproteobacteria</taxon>
        <taxon>Rhodobacterales</taxon>
        <taxon>Roseobacteraceae</taxon>
        <taxon>Jannaschia</taxon>
    </lineage>
</organism>
<evidence type="ECO:0000313" key="17">
    <source>
        <dbReference type="EMBL" id="SFJ39089.1"/>
    </source>
</evidence>
<dbReference type="EMBL" id="FORA01000003">
    <property type="protein sequence ID" value="SFJ39089.1"/>
    <property type="molecule type" value="Genomic_DNA"/>
</dbReference>
<proteinExistence type="predicted"/>
<feature type="transmembrane region" description="Helical" evidence="16">
    <location>
        <begin position="28"/>
        <end position="50"/>
    </location>
</feature>
<evidence type="ECO:0000256" key="12">
    <source>
        <dbReference type="ARBA" id="ARBA00022982"/>
    </source>
</evidence>
<dbReference type="Pfam" id="PF01127">
    <property type="entry name" value="Sdh_cyt"/>
    <property type="match status" value="1"/>
</dbReference>
<evidence type="ECO:0000256" key="6">
    <source>
        <dbReference type="ARBA" id="ARBA00019425"/>
    </source>
</evidence>
<evidence type="ECO:0000256" key="3">
    <source>
        <dbReference type="ARBA" id="ARBA00004141"/>
    </source>
</evidence>
<reference evidence="17 18" key="1">
    <citation type="submission" date="2016-10" db="EMBL/GenBank/DDBJ databases">
        <authorList>
            <person name="de Groot N.N."/>
        </authorList>
    </citation>
    <scope>NUCLEOTIDE SEQUENCE [LARGE SCALE GENOMIC DNA]</scope>
    <source>
        <strain evidence="17 18">DSM 19073</strain>
    </source>
</reference>
<keyword evidence="11" id="KW-0479">Metal-binding</keyword>
<dbReference type="NCBIfam" id="TIGR02968">
    <property type="entry name" value="succ_dehyd_anc"/>
    <property type="match status" value="1"/>
</dbReference>
<keyword evidence="10 16" id="KW-0812">Transmembrane</keyword>
<dbReference type="OrthoDB" id="9809280at2"/>
<sequence length="123" mass="13288">MSYMTDRKRVDGLGASGSGTMHHWHQTVLSASLVLLVPLFVFTFGAVLGAPHEEIVAYYSRPWPALVALLTLTVGWVHFAKGVQVLIEDYVPGTARKIAIIATTCLSYAAALACVYALVRLAL</sequence>
<feature type="transmembrane region" description="Helical" evidence="16">
    <location>
        <begin position="62"/>
        <end position="79"/>
    </location>
</feature>
<dbReference type="InterPro" id="IPR014312">
    <property type="entry name" value="Succ_DH_anchor"/>
</dbReference>
<comment type="subunit">
    <text evidence="5">Part of an enzyme complex containing four subunits: a flavoprotein, an iron-sulfur protein, plus two membrane-anchoring proteins, SdhC and SdhD.</text>
</comment>
<keyword evidence="7" id="KW-0813">Transport</keyword>
<keyword evidence="18" id="KW-1185">Reference proteome</keyword>
<evidence type="ECO:0000256" key="7">
    <source>
        <dbReference type="ARBA" id="ARBA00022448"/>
    </source>
</evidence>
<evidence type="ECO:0000256" key="2">
    <source>
        <dbReference type="ARBA" id="ARBA00004050"/>
    </source>
</evidence>
<comment type="subcellular location">
    <subcellularLocation>
        <location evidence="3">Membrane</location>
        <topology evidence="3">Multi-pass membrane protein</topology>
    </subcellularLocation>
</comment>
<evidence type="ECO:0000256" key="14">
    <source>
        <dbReference type="ARBA" id="ARBA00023004"/>
    </source>
</evidence>
<keyword evidence="9" id="KW-0349">Heme</keyword>
<feature type="transmembrane region" description="Helical" evidence="16">
    <location>
        <begin position="99"/>
        <end position="119"/>
    </location>
</feature>
<dbReference type="Proteomes" id="UP000199110">
    <property type="component" value="Unassembled WGS sequence"/>
</dbReference>
<dbReference type="AlphaFoldDB" id="A0A1I3R061"/>
<dbReference type="GO" id="GO:0020037">
    <property type="term" value="F:heme binding"/>
    <property type="evidence" value="ECO:0007669"/>
    <property type="project" value="InterPro"/>
</dbReference>
<name>A0A1I3R061_9RHOB</name>
<evidence type="ECO:0000256" key="8">
    <source>
        <dbReference type="ARBA" id="ARBA00022532"/>
    </source>
</evidence>
<comment type="pathway">
    <text evidence="4">Carbohydrate metabolism; tricarboxylic acid cycle.</text>
</comment>
<accession>A0A1I3R061</accession>
<dbReference type="InterPro" id="IPR034804">
    <property type="entry name" value="SQR/QFR_C/D"/>
</dbReference>
<dbReference type="GO" id="GO:0006099">
    <property type="term" value="P:tricarboxylic acid cycle"/>
    <property type="evidence" value="ECO:0007669"/>
    <property type="project" value="UniProtKB-UniPathway"/>
</dbReference>
<dbReference type="UniPathway" id="UPA00223"/>
<evidence type="ECO:0000256" key="10">
    <source>
        <dbReference type="ARBA" id="ARBA00022692"/>
    </source>
</evidence>
<evidence type="ECO:0000256" key="15">
    <source>
        <dbReference type="ARBA" id="ARBA00023136"/>
    </source>
</evidence>
<keyword evidence="12" id="KW-0249">Electron transport</keyword>
<evidence type="ECO:0000256" key="9">
    <source>
        <dbReference type="ARBA" id="ARBA00022617"/>
    </source>
</evidence>
<comment type="cofactor">
    <cofactor evidence="1">
        <name>heme</name>
        <dbReference type="ChEBI" id="CHEBI:30413"/>
    </cofactor>
</comment>
<dbReference type="GO" id="GO:0016020">
    <property type="term" value="C:membrane"/>
    <property type="evidence" value="ECO:0007669"/>
    <property type="project" value="UniProtKB-SubCell"/>
</dbReference>
<keyword evidence="13 16" id="KW-1133">Transmembrane helix</keyword>
<keyword evidence="8" id="KW-0816">Tricarboxylic acid cycle</keyword>
<evidence type="ECO:0000256" key="16">
    <source>
        <dbReference type="SAM" id="Phobius"/>
    </source>
</evidence>
<dbReference type="RefSeq" id="WP_092782205.1">
    <property type="nucleotide sequence ID" value="NZ_FORA01000003.1"/>
</dbReference>
<dbReference type="SUPFAM" id="SSF81343">
    <property type="entry name" value="Fumarate reductase respiratory complex transmembrane subunits"/>
    <property type="match status" value="1"/>
</dbReference>
<evidence type="ECO:0000256" key="4">
    <source>
        <dbReference type="ARBA" id="ARBA00005163"/>
    </source>
</evidence>
<evidence type="ECO:0000256" key="11">
    <source>
        <dbReference type="ARBA" id="ARBA00022723"/>
    </source>
</evidence>
<dbReference type="InterPro" id="IPR000701">
    <property type="entry name" value="SuccDH_FuR_B_TM-su"/>
</dbReference>
<dbReference type="CDD" id="cd03495">
    <property type="entry name" value="SQR_TypeC_SdhD_like"/>
    <property type="match status" value="1"/>
</dbReference>
<dbReference type="STRING" id="390807.SAMN04488095_2720"/>
<keyword evidence="14" id="KW-0408">Iron</keyword>
<comment type="function">
    <text evidence="2">Membrane-anchoring subunit of succinate dehydrogenase (SDH).</text>
</comment>
<dbReference type="GO" id="GO:0046872">
    <property type="term" value="F:metal ion binding"/>
    <property type="evidence" value="ECO:0007669"/>
    <property type="project" value="UniProtKB-KW"/>
</dbReference>
<evidence type="ECO:0000256" key="5">
    <source>
        <dbReference type="ARBA" id="ARBA00011558"/>
    </source>
</evidence>
<evidence type="ECO:0000313" key="18">
    <source>
        <dbReference type="Proteomes" id="UP000199110"/>
    </source>
</evidence>
<gene>
    <name evidence="17" type="ORF">SAMN04488095_2720</name>
</gene>